<dbReference type="EMBL" id="CDMY01001036">
    <property type="protein sequence ID" value="CEM39397.1"/>
    <property type="molecule type" value="Genomic_DNA"/>
</dbReference>
<organism evidence="1 2">
    <name type="scientific">Vitrella brassicaformis (strain CCMP3155)</name>
    <dbReference type="NCBI Taxonomy" id="1169540"/>
    <lineage>
        <taxon>Eukaryota</taxon>
        <taxon>Sar</taxon>
        <taxon>Alveolata</taxon>
        <taxon>Colpodellida</taxon>
        <taxon>Vitrellaceae</taxon>
        <taxon>Vitrella</taxon>
    </lineage>
</organism>
<evidence type="ECO:0000313" key="2">
    <source>
        <dbReference type="Proteomes" id="UP000041254"/>
    </source>
</evidence>
<protein>
    <submittedName>
        <fullName evidence="1">Uncharacterized protein</fullName>
    </submittedName>
</protein>
<dbReference type="InParanoid" id="A0A0G4H6A6"/>
<reference evidence="1 2" key="1">
    <citation type="submission" date="2014-11" db="EMBL/GenBank/DDBJ databases">
        <authorList>
            <person name="Zhu J."/>
            <person name="Qi W."/>
            <person name="Song R."/>
        </authorList>
    </citation>
    <scope>NUCLEOTIDE SEQUENCE [LARGE SCALE GENOMIC DNA]</scope>
</reference>
<sequence length="242" mass="27413">MYLTEYDPFTIREPLEKALGERLTPLEAQRLADKLKNQGILSPHDPLFAQELKRARSQQHHYLDDFSSFGVETFGPTLPQRARSETTSPVTPSVVTPSAMRPIVIPRHERYSEDPASSPSTLVPSSDYVAQSHVDFGYINFPETEEMNIKVFGADEDPSVAAFLEFRKIVSLQSGHNLSMQALKTLREMLTDLGISSTRDPRFRDVMRCVQRRSLRGGETQYEPILREVFSVEPGDTPTAQW</sequence>
<keyword evidence="2" id="KW-1185">Reference proteome</keyword>
<dbReference type="VEuPathDB" id="CryptoDB:Vbra_19660"/>
<dbReference type="Proteomes" id="UP000041254">
    <property type="component" value="Unassembled WGS sequence"/>
</dbReference>
<gene>
    <name evidence="1" type="ORF">Vbra_19660</name>
</gene>
<evidence type="ECO:0000313" key="1">
    <source>
        <dbReference type="EMBL" id="CEM39397.1"/>
    </source>
</evidence>
<dbReference type="AlphaFoldDB" id="A0A0G4H6A6"/>
<accession>A0A0G4H6A6</accession>
<name>A0A0G4H6A6_VITBC</name>
<proteinExistence type="predicted"/>